<evidence type="ECO:0000313" key="2">
    <source>
        <dbReference type="Proteomes" id="UP000594865"/>
    </source>
</evidence>
<dbReference type="GeneID" id="84020899"/>
<dbReference type="RefSeq" id="WP_111726723.1">
    <property type="nucleotide sequence ID" value="NZ_CP065726.1"/>
</dbReference>
<protein>
    <submittedName>
        <fullName evidence="1">Uncharacterized protein</fullName>
    </submittedName>
</protein>
<proteinExistence type="predicted"/>
<organism evidence="1 2">
    <name type="scientific">Neisseria cinerea</name>
    <dbReference type="NCBI Taxonomy" id="483"/>
    <lineage>
        <taxon>Bacteria</taxon>
        <taxon>Pseudomonadati</taxon>
        <taxon>Pseudomonadota</taxon>
        <taxon>Betaproteobacteria</taxon>
        <taxon>Neisseriales</taxon>
        <taxon>Neisseriaceae</taxon>
        <taxon>Neisseria</taxon>
    </lineage>
</organism>
<reference evidence="1 2" key="1">
    <citation type="submission" date="2020-12" db="EMBL/GenBank/DDBJ databases">
        <title>FDA dAtabase for Regulatory Grade micrObial Sequences (FDA-ARGOS): Supporting development and validation of Infectious Disease Dx tests.</title>
        <authorList>
            <person name="Sproer C."/>
            <person name="Gronow S."/>
            <person name="Severitt S."/>
            <person name="Schroder I."/>
            <person name="Tallon L."/>
            <person name="Sadzewicz L."/>
            <person name="Zhao X."/>
            <person name="Boylan J."/>
            <person name="Ott S."/>
            <person name="Bowen H."/>
            <person name="Vavikolanu K."/>
            <person name="Mehta A."/>
            <person name="Aluvathingal J."/>
            <person name="Nadendla S."/>
            <person name="Lowell S."/>
            <person name="Myers T."/>
            <person name="Yan Y."/>
            <person name="Sichtig H."/>
        </authorList>
    </citation>
    <scope>NUCLEOTIDE SEQUENCE [LARGE SCALE GENOMIC DNA]</scope>
    <source>
        <strain evidence="1 2">FDAARGOS_871</strain>
    </source>
</reference>
<sequence length="173" mass="19864">MKVDIDVDFSDAIARFDSLPEAVGEKLRWAAFRGVSLLREEIKIQAPRHHKRHYFYSKGSRNADGSKRRYDFEPGDLRRSVFAFYDKSDSVDGRRAVYQVGWRDREGNRGRYEGGVLRAVPYGYMVHNGVRRRNGKSIAPRPFLSRALKIQGAKMEAVMLDAVLEVVRGRISD</sequence>
<evidence type="ECO:0000313" key="1">
    <source>
        <dbReference type="EMBL" id="QPT37473.1"/>
    </source>
</evidence>
<gene>
    <name evidence="1" type="ORF">I6G28_05910</name>
</gene>
<dbReference type="EMBL" id="CP065726">
    <property type="protein sequence ID" value="QPT37473.1"/>
    <property type="molecule type" value="Genomic_DNA"/>
</dbReference>
<dbReference type="AlphaFoldDB" id="A0A7T3BMU9"/>
<dbReference type="Proteomes" id="UP000594865">
    <property type="component" value="Chromosome"/>
</dbReference>
<name>A0A7T3BMU9_NEICI</name>
<accession>A0A7T3BMU9</accession>
<keyword evidence="2" id="KW-1185">Reference proteome</keyword>